<evidence type="ECO:0000313" key="2">
    <source>
        <dbReference type="EMBL" id="VDM89457.1"/>
    </source>
</evidence>
<dbReference type="InterPro" id="IPR029063">
    <property type="entry name" value="SAM-dependent_MTases_sf"/>
</dbReference>
<dbReference type="GO" id="GO:0032259">
    <property type="term" value="P:methylation"/>
    <property type="evidence" value="ECO:0007669"/>
    <property type="project" value="UniProtKB-KW"/>
</dbReference>
<dbReference type="GO" id="GO:0008757">
    <property type="term" value="F:S-adenosylmethionine-dependent methyltransferase activity"/>
    <property type="evidence" value="ECO:0007669"/>
    <property type="project" value="InterPro"/>
</dbReference>
<keyword evidence="2" id="KW-0489">Methyltransferase</keyword>
<feature type="domain" description="Methyltransferase type 11" evidence="1">
    <location>
        <begin position="73"/>
        <end position="153"/>
    </location>
</feature>
<gene>
    <name evidence="2" type="primary">bioC</name>
    <name evidence="2" type="ORF">MB901379_03034</name>
</gene>
<name>A0A447GG43_9MYCO</name>
<dbReference type="KEGG" id="mbai:MB901379_03034"/>
<protein>
    <submittedName>
        <fullName evidence="2">Malonyl-CoA O-methyltransferase BioC</fullName>
        <ecNumber evidence="2">2.1.1.197</ecNumber>
    </submittedName>
</protein>
<keyword evidence="2" id="KW-0808">Transferase</keyword>
<proteinExistence type="predicted"/>
<dbReference type="Proteomes" id="UP000269998">
    <property type="component" value="Chromosome"/>
</dbReference>
<sequence>MRLPENLESHPPSNPAATESLLGFVSKMITAQPYSEKLHTRLVEMLDVVRPAARLRGQAHAVAGYVRPGDSVLDVGCGTGHLSSYLQEMCAIQPNGVDVKDYRRSQIPFREFDGTSIPFPDRAVDHVILSEVLHHSHEPVTLIKECHRVARRSVIVFEDLPDGRLGKLILYLHVQAFVRYFRYPFRPARSASYRSALEWLGDNASCVAQVRQPPEWLSVYPRVLLVYQLAESTTT</sequence>
<accession>A0A447GG43</accession>
<dbReference type="CDD" id="cd02440">
    <property type="entry name" value="AdoMet_MTases"/>
    <property type="match status" value="1"/>
</dbReference>
<reference evidence="3" key="1">
    <citation type="submission" date="2018-02" db="EMBL/GenBank/DDBJ databases">
        <authorList>
            <person name="Seth-Smith MB H."/>
            <person name="Seth-Smith H."/>
        </authorList>
    </citation>
    <scope>NUCLEOTIDE SEQUENCE [LARGE SCALE GENOMIC DNA]</scope>
</reference>
<dbReference type="Pfam" id="PF08241">
    <property type="entry name" value="Methyltransf_11"/>
    <property type="match status" value="1"/>
</dbReference>
<evidence type="ECO:0000259" key="1">
    <source>
        <dbReference type="Pfam" id="PF08241"/>
    </source>
</evidence>
<dbReference type="AlphaFoldDB" id="A0A447GG43"/>
<dbReference type="EC" id="2.1.1.197" evidence="2"/>
<dbReference type="Gene3D" id="3.40.50.150">
    <property type="entry name" value="Vaccinia Virus protein VP39"/>
    <property type="match status" value="1"/>
</dbReference>
<dbReference type="GO" id="GO:0102130">
    <property type="term" value="F:malonyl-CoA methyltransferase activity"/>
    <property type="evidence" value="ECO:0007669"/>
    <property type="project" value="UniProtKB-EC"/>
</dbReference>
<evidence type="ECO:0000313" key="3">
    <source>
        <dbReference type="Proteomes" id="UP000269998"/>
    </source>
</evidence>
<dbReference type="EMBL" id="LR130759">
    <property type="protein sequence ID" value="VDM89457.1"/>
    <property type="molecule type" value="Genomic_DNA"/>
</dbReference>
<dbReference type="InterPro" id="IPR013216">
    <property type="entry name" value="Methyltransf_11"/>
</dbReference>
<organism evidence="2 3">
    <name type="scientific">Mycobacterium basiliense</name>
    <dbReference type="NCBI Taxonomy" id="2094119"/>
    <lineage>
        <taxon>Bacteria</taxon>
        <taxon>Bacillati</taxon>
        <taxon>Actinomycetota</taxon>
        <taxon>Actinomycetes</taxon>
        <taxon>Mycobacteriales</taxon>
        <taxon>Mycobacteriaceae</taxon>
        <taxon>Mycobacterium</taxon>
    </lineage>
</organism>
<keyword evidence="3" id="KW-1185">Reference proteome</keyword>
<dbReference type="SUPFAM" id="SSF53335">
    <property type="entry name" value="S-adenosyl-L-methionine-dependent methyltransferases"/>
    <property type="match status" value="1"/>
</dbReference>